<comment type="caution">
    <text evidence="1">The sequence shown here is derived from an EMBL/GenBank/DDBJ whole genome shotgun (WGS) entry which is preliminary data.</text>
</comment>
<protein>
    <recommendedName>
        <fullName evidence="3">RRM domain-containing protein</fullName>
    </recommendedName>
</protein>
<name>A0A8X7NV23_BRACI</name>
<evidence type="ECO:0000313" key="2">
    <source>
        <dbReference type="Proteomes" id="UP000886595"/>
    </source>
</evidence>
<dbReference type="OrthoDB" id="1069826at2759"/>
<reference evidence="1 2" key="1">
    <citation type="submission" date="2020-02" db="EMBL/GenBank/DDBJ databases">
        <authorList>
            <person name="Ma Q."/>
            <person name="Huang Y."/>
            <person name="Song X."/>
            <person name="Pei D."/>
        </authorList>
    </citation>
    <scope>NUCLEOTIDE SEQUENCE [LARGE SCALE GENOMIC DNA]</scope>
    <source>
        <strain evidence="1">Sxm20200214</strain>
        <tissue evidence="1">Leaf</tissue>
    </source>
</reference>
<dbReference type="Gene3D" id="3.30.70.330">
    <property type="match status" value="1"/>
</dbReference>
<accession>A0A8X7NV23</accession>
<dbReference type="InterPro" id="IPR012677">
    <property type="entry name" value="Nucleotide-bd_a/b_plait_sf"/>
</dbReference>
<dbReference type="GO" id="GO:0003676">
    <property type="term" value="F:nucleic acid binding"/>
    <property type="evidence" value="ECO:0007669"/>
    <property type="project" value="InterPro"/>
</dbReference>
<organism evidence="1 2">
    <name type="scientific">Brassica carinata</name>
    <name type="common">Ethiopian mustard</name>
    <name type="synonym">Abyssinian cabbage</name>
    <dbReference type="NCBI Taxonomy" id="52824"/>
    <lineage>
        <taxon>Eukaryota</taxon>
        <taxon>Viridiplantae</taxon>
        <taxon>Streptophyta</taxon>
        <taxon>Embryophyta</taxon>
        <taxon>Tracheophyta</taxon>
        <taxon>Spermatophyta</taxon>
        <taxon>Magnoliopsida</taxon>
        <taxon>eudicotyledons</taxon>
        <taxon>Gunneridae</taxon>
        <taxon>Pentapetalae</taxon>
        <taxon>rosids</taxon>
        <taxon>malvids</taxon>
        <taxon>Brassicales</taxon>
        <taxon>Brassicaceae</taxon>
        <taxon>Brassiceae</taxon>
        <taxon>Brassica</taxon>
    </lineage>
</organism>
<sequence>MDTYSSRNRSVAKGPSQSEAHVKALIERCSRPRVRISVEGFDPYRFESEIKIGLADHFKSCGEVLGVIAPIDPLVDRRAFVFLRGHGAEEKALQLNGSCFGDWNVLVKSAPEEEEEEYKMASRYKQSLTKALLNDRKFRFGIEVMGYDTSLPADEVESCLRAHFDSCGEITHVYINTREECANIYFSEKEGEALALGLNGSEVRGFRITTGRIATAKSNPPLASGETRKGYTIPAHMIEFAPEINRKVMAFKSLKRTLKRIAGYKKASKENFSVFKYETLRLILSQKDQEALWCL</sequence>
<evidence type="ECO:0000313" key="1">
    <source>
        <dbReference type="EMBL" id="KAG2239801.1"/>
    </source>
</evidence>
<dbReference type="SUPFAM" id="SSF54928">
    <property type="entry name" value="RNA-binding domain, RBD"/>
    <property type="match status" value="2"/>
</dbReference>
<dbReference type="InterPro" id="IPR035979">
    <property type="entry name" value="RBD_domain_sf"/>
</dbReference>
<gene>
    <name evidence="1" type="ORF">Bca52824_091327</name>
</gene>
<keyword evidence="2" id="KW-1185">Reference proteome</keyword>
<dbReference type="EMBL" id="JAAMPC010001590">
    <property type="protein sequence ID" value="KAG2239801.1"/>
    <property type="molecule type" value="Genomic_DNA"/>
</dbReference>
<proteinExistence type="predicted"/>
<dbReference type="Proteomes" id="UP000886595">
    <property type="component" value="Unassembled WGS sequence"/>
</dbReference>
<evidence type="ECO:0008006" key="3">
    <source>
        <dbReference type="Google" id="ProtNLM"/>
    </source>
</evidence>
<dbReference type="AlphaFoldDB" id="A0A8X7NV23"/>